<dbReference type="GO" id="GO:0004553">
    <property type="term" value="F:hydrolase activity, hydrolyzing O-glycosyl compounds"/>
    <property type="evidence" value="ECO:0007669"/>
    <property type="project" value="InterPro"/>
</dbReference>
<dbReference type="EMBL" id="NIGF01000006">
    <property type="protein sequence ID" value="PQV64207.1"/>
    <property type="molecule type" value="Genomic_DNA"/>
</dbReference>
<dbReference type="InterPro" id="IPR050546">
    <property type="entry name" value="Glycosyl_Hydrlase_16"/>
</dbReference>
<name>A0A2S8STT2_9BACT</name>
<evidence type="ECO:0000256" key="1">
    <source>
        <dbReference type="ARBA" id="ARBA00006865"/>
    </source>
</evidence>
<dbReference type="PANTHER" id="PTHR10963">
    <property type="entry name" value="GLYCOSYL HYDROLASE-RELATED"/>
    <property type="match status" value="1"/>
</dbReference>
<dbReference type="InterPro" id="IPR013320">
    <property type="entry name" value="ConA-like_dom_sf"/>
</dbReference>
<feature type="domain" description="GH16" evidence="2">
    <location>
        <begin position="39"/>
        <end position="314"/>
    </location>
</feature>
<dbReference type="InParanoid" id="A0A2S8STT2"/>
<gene>
    <name evidence="3" type="ORF">B1R32_10651</name>
</gene>
<dbReference type="AlphaFoldDB" id="A0A2S8STT2"/>
<comment type="caution">
    <text evidence="3">The sequence shown here is derived from an EMBL/GenBank/DDBJ whole genome shotgun (WGS) entry which is preliminary data.</text>
</comment>
<evidence type="ECO:0000313" key="3">
    <source>
        <dbReference type="EMBL" id="PQV64207.1"/>
    </source>
</evidence>
<keyword evidence="4" id="KW-1185">Reference proteome</keyword>
<dbReference type="PROSITE" id="PS51762">
    <property type="entry name" value="GH16_2"/>
    <property type="match status" value="1"/>
</dbReference>
<accession>A0A2S8STT2</accession>
<keyword evidence="3" id="KW-0378">Hydrolase</keyword>
<dbReference type="Proteomes" id="UP000237684">
    <property type="component" value="Unassembled WGS sequence"/>
</dbReference>
<dbReference type="PANTHER" id="PTHR10963:SF55">
    <property type="entry name" value="GLYCOSIDE HYDROLASE FAMILY 16 PROTEIN"/>
    <property type="match status" value="1"/>
</dbReference>
<dbReference type="InterPro" id="IPR000757">
    <property type="entry name" value="Beta-glucanase-like"/>
</dbReference>
<sequence length="314" mass="35764">MNRNSERMKATKVASKFGWLTTLCWLVSAGFANPAKVSQNRDGAPQLKNLFLKNAVSSGMKLVWGDEFNRNGAPDPTKWNFEHGFSRNEEAQWYQSDNATVKAGKLIIEARRERKPNPNFKTGSADWRTNRPLIEYTSSSLTSLGKSFGQSAWKYGRFEMRARIDTRLGMWPAFWTVGQNGEWPSGGEIDIMEFYRGKLLANFVWGTNQRWNGKWNAKAKPIKEFGDPDWSNKFHVWAMDWDENRIVLSVDGQVLNTQNLSETINGDAEAKNPFRAPHGVILNLAVGGQNGGDPSQTEFPARFEVDYLRIYQQR</sequence>
<evidence type="ECO:0000259" key="2">
    <source>
        <dbReference type="PROSITE" id="PS51762"/>
    </source>
</evidence>
<dbReference type="Gene3D" id="2.60.120.200">
    <property type="match status" value="1"/>
</dbReference>
<protein>
    <submittedName>
        <fullName evidence="3">Glycosyl hydrolases family 16</fullName>
    </submittedName>
</protein>
<dbReference type="GO" id="GO:0005975">
    <property type="term" value="P:carbohydrate metabolic process"/>
    <property type="evidence" value="ECO:0007669"/>
    <property type="project" value="InterPro"/>
</dbReference>
<comment type="similarity">
    <text evidence="1">Belongs to the glycosyl hydrolase 16 family.</text>
</comment>
<dbReference type="CDD" id="cd08023">
    <property type="entry name" value="GH16_laminarinase_like"/>
    <property type="match status" value="1"/>
</dbReference>
<reference evidence="3 4" key="1">
    <citation type="journal article" date="2018" name="Syst. Appl. Microbiol.">
        <title>Abditibacterium utsteinense sp. nov., the first cultivated member of candidate phylum FBP, isolated from ice-free Antarctic soil samples.</title>
        <authorList>
            <person name="Tahon G."/>
            <person name="Tytgat B."/>
            <person name="Lebbe L."/>
            <person name="Carlier A."/>
            <person name="Willems A."/>
        </authorList>
    </citation>
    <scope>NUCLEOTIDE SEQUENCE [LARGE SCALE GENOMIC DNA]</scope>
    <source>
        <strain evidence="3 4">LMG 29911</strain>
    </source>
</reference>
<dbReference type="SUPFAM" id="SSF49899">
    <property type="entry name" value="Concanavalin A-like lectins/glucanases"/>
    <property type="match status" value="1"/>
</dbReference>
<organism evidence="3 4">
    <name type="scientific">Abditibacterium utsteinense</name>
    <dbReference type="NCBI Taxonomy" id="1960156"/>
    <lineage>
        <taxon>Bacteria</taxon>
        <taxon>Pseudomonadati</taxon>
        <taxon>Abditibacteriota</taxon>
        <taxon>Abditibacteriia</taxon>
        <taxon>Abditibacteriales</taxon>
        <taxon>Abditibacteriaceae</taxon>
        <taxon>Abditibacterium</taxon>
    </lineage>
</organism>
<proteinExistence type="inferred from homology"/>
<dbReference type="Pfam" id="PF00722">
    <property type="entry name" value="Glyco_hydro_16"/>
    <property type="match status" value="1"/>
</dbReference>
<evidence type="ECO:0000313" key="4">
    <source>
        <dbReference type="Proteomes" id="UP000237684"/>
    </source>
</evidence>